<dbReference type="PROSITE" id="PS50931">
    <property type="entry name" value="HTH_LYSR"/>
    <property type="match status" value="1"/>
</dbReference>
<organism evidence="6 7">
    <name type="scientific">Burkholderia gladioli (strain BSR3)</name>
    <dbReference type="NCBI Taxonomy" id="999541"/>
    <lineage>
        <taxon>Bacteria</taxon>
        <taxon>Pseudomonadati</taxon>
        <taxon>Pseudomonadota</taxon>
        <taxon>Betaproteobacteria</taxon>
        <taxon>Burkholderiales</taxon>
        <taxon>Burkholderiaceae</taxon>
        <taxon>Burkholderia</taxon>
    </lineage>
</organism>
<dbReference type="InterPro" id="IPR005119">
    <property type="entry name" value="LysR_subst-bd"/>
</dbReference>
<dbReference type="InterPro" id="IPR000847">
    <property type="entry name" value="LysR_HTH_N"/>
</dbReference>
<gene>
    <name evidence="6" type="ordered locus">bgla_2g29340</name>
</gene>
<dbReference type="GO" id="GO:0006351">
    <property type="term" value="P:DNA-templated transcription"/>
    <property type="evidence" value="ECO:0007669"/>
    <property type="project" value="TreeGrafter"/>
</dbReference>
<dbReference type="CDD" id="cd08422">
    <property type="entry name" value="PBP2_CrgA_like"/>
    <property type="match status" value="1"/>
</dbReference>
<dbReference type="Gene3D" id="3.40.190.290">
    <property type="match status" value="1"/>
</dbReference>
<comment type="similarity">
    <text evidence="1">Belongs to the LysR transcriptional regulatory family.</text>
</comment>
<evidence type="ECO:0000259" key="5">
    <source>
        <dbReference type="PROSITE" id="PS50931"/>
    </source>
</evidence>
<dbReference type="eggNOG" id="COG0583">
    <property type="taxonomic scope" value="Bacteria"/>
</dbReference>
<evidence type="ECO:0000256" key="2">
    <source>
        <dbReference type="ARBA" id="ARBA00023015"/>
    </source>
</evidence>
<dbReference type="PANTHER" id="PTHR30537">
    <property type="entry name" value="HTH-TYPE TRANSCRIPTIONAL REGULATOR"/>
    <property type="match status" value="1"/>
</dbReference>
<dbReference type="InterPro" id="IPR058163">
    <property type="entry name" value="LysR-type_TF_proteobact-type"/>
</dbReference>
<feature type="domain" description="HTH lysR-type" evidence="5">
    <location>
        <begin position="1"/>
        <end position="59"/>
    </location>
</feature>
<keyword evidence="4" id="KW-0804">Transcription</keyword>
<evidence type="ECO:0000256" key="1">
    <source>
        <dbReference type="ARBA" id="ARBA00009437"/>
    </source>
</evidence>
<dbReference type="STRING" id="999541.bgla_2g29340"/>
<dbReference type="SUPFAM" id="SSF53850">
    <property type="entry name" value="Periplasmic binding protein-like II"/>
    <property type="match status" value="1"/>
</dbReference>
<accession>F2LRA3</accession>
<reference evidence="6 7" key="1">
    <citation type="journal article" date="2011" name="J. Bacteriol.">
        <title>Complete genome sequence of Burkholderia gladioli BSR3.</title>
        <authorList>
            <person name="Seo Y.S."/>
            <person name="Lim J."/>
            <person name="Choi B.S."/>
            <person name="Kim H."/>
            <person name="Goo E."/>
            <person name="Lee B."/>
            <person name="Lim J.S."/>
            <person name="Choi I.Y."/>
            <person name="Moon J.S."/>
            <person name="Kim J."/>
            <person name="Hwang I."/>
        </authorList>
    </citation>
    <scope>NUCLEOTIDE SEQUENCE [LARGE SCALE GENOMIC DNA]</scope>
    <source>
        <strain evidence="6 7">BSR3</strain>
    </source>
</reference>
<evidence type="ECO:0000313" key="6">
    <source>
        <dbReference type="EMBL" id="AEA65349.1"/>
    </source>
</evidence>
<evidence type="ECO:0000256" key="3">
    <source>
        <dbReference type="ARBA" id="ARBA00023125"/>
    </source>
</evidence>
<dbReference type="KEGG" id="bgd:bgla_2g29340"/>
<evidence type="ECO:0000256" key="4">
    <source>
        <dbReference type="ARBA" id="ARBA00023163"/>
    </source>
</evidence>
<dbReference type="InterPro" id="IPR036388">
    <property type="entry name" value="WH-like_DNA-bd_sf"/>
</dbReference>
<dbReference type="GO" id="GO:0003700">
    <property type="term" value="F:DNA-binding transcription factor activity"/>
    <property type="evidence" value="ECO:0007669"/>
    <property type="project" value="InterPro"/>
</dbReference>
<proteinExistence type="inferred from homology"/>
<name>F2LRA3_BURGS</name>
<dbReference type="SUPFAM" id="SSF46785">
    <property type="entry name" value="Winged helix' DNA-binding domain"/>
    <property type="match status" value="1"/>
</dbReference>
<keyword evidence="7" id="KW-1185">Reference proteome</keyword>
<dbReference type="Proteomes" id="UP000008316">
    <property type="component" value="Chromosome 2"/>
</dbReference>
<dbReference type="AlphaFoldDB" id="F2LRA3"/>
<dbReference type="GO" id="GO:0043565">
    <property type="term" value="F:sequence-specific DNA binding"/>
    <property type="evidence" value="ECO:0007669"/>
    <property type="project" value="TreeGrafter"/>
</dbReference>
<dbReference type="RefSeq" id="WP_013691673.1">
    <property type="nucleotide sequence ID" value="NC_015376.1"/>
</dbReference>
<dbReference type="EMBL" id="CP002600">
    <property type="protein sequence ID" value="AEA65349.1"/>
    <property type="molecule type" value="Genomic_DNA"/>
</dbReference>
<dbReference type="Pfam" id="PF03466">
    <property type="entry name" value="LysR_substrate"/>
    <property type="match status" value="1"/>
</dbReference>
<dbReference type="Gene3D" id="1.10.10.10">
    <property type="entry name" value="Winged helix-like DNA-binding domain superfamily/Winged helix DNA-binding domain"/>
    <property type="match status" value="1"/>
</dbReference>
<keyword evidence="3" id="KW-0238">DNA-binding</keyword>
<sequence length="304" mass="32629">MNRLEALRVFRVAASALNFREAATRLGVSPQVITRVIGQLEAELGEPLFHRSTRGVRLSAFGASLAEQAAEAIAGIDRIFETREAGEPEAIEGVVRIAAPGVLGRRWVVRALAPLLAAHAGLAIDVRLSEVVADVVDEQIDVGVRIGPMRDSGLVARAVSSASLHFAAAPSLLERCRPHDRPSLLAAPAVLMIDRNSGRPWPWMFADGQHAMPSRAVLTTDDPEAECEAVLSGIGIGQLPGHLALPHLREGRLVPLLEDLRPAPSTIYVYRTRRLPVPPRVRIVYDALCEALDACEGPVPLPAG</sequence>
<protein>
    <submittedName>
        <fullName evidence="6">Transcriptional regulator, LysR family</fullName>
    </submittedName>
</protein>
<keyword evidence="2" id="KW-0805">Transcription regulation</keyword>
<dbReference type="HOGENOM" id="CLU_039613_16_1_4"/>
<evidence type="ECO:0000313" key="7">
    <source>
        <dbReference type="Proteomes" id="UP000008316"/>
    </source>
</evidence>
<dbReference type="PANTHER" id="PTHR30537:SF3">
    <property type="entry name" value="TRANSCRIPTIONAL REGULATORY PROTEIN"/>
    <property type="match status" value="1"/>
</dbReference>
<dbReference type="Pfam" id="PF00126">
    <property type="entry name" value="HTH_1"/>
    <property type="match status" value="1"/>
</dbReference>
<dbReference type="InterPro" id="IPR036390">
    <property type="entry name" value="WH_DNA-bd_sf"/>
</dbReference>